<dbReference type="PANTHER" id="PTHR33048:SF158">
    <property type="entry name" value="MEMBRANE PROTEIN PTH11-LIKE, PUTATIVE-RELATED"/>
    <property type="match status" value="1"/>
</dbReference>
<evidence type="ECO:0000256" key="2">
    <source>
        <dbReference type="ARBA" id="ARBA00022692"/>
    </source>
</evidence>
<keyword evidence="9" id="KW-1185">Reference proteome</keyword>
<evidence type="ECO:0000313" key="9">
    <source>
        <dbReference type="Proteomes" id="UP000319160"/>
    </source>
</evidence>
<protein>
    <recommendedName>
        <fullName evidence="7">Rhodopsin domain-containing protein</fullName>
    </recommendedName>
</protein>
<evidence type="ECO:0000256" key="6">
    <source>
        <dbReference type="SAM" id="Phobius"/>
    </source>
</evidence>
<keyword evidence="4 6" id="KW-0472">Membrane</keyword>
<evidence type="ECO:0000256" key="1">
    <source>
        <dbReference type="ARBA" id="ARBA00004141"/>
    </source>
</evidence>
<name>A0A553HRY5_9PEZI</name>
<comment type="subcellular location">
    <subcellularLocation>
        <location evidence="1">Membrane</location>
        <topology evidence="1">Multi-pass membrane protein</topology>
    </subcellularLocation>
</comment>
<dbReference type="Pfam" id="PF20684">
    <property type="entry name" value="Fung_rhodopsin"/>
    <property type="match status" value="1"/>
</dbReference>
<dbReference type="GO" id="GO:0016020">
    <property type="term" value="C:membrane"/>
    <property type="evidence" value="ECO:0007669"/>
    <property type="project" value="UniProtKB-SubCell"/>
</dbReference>
<dbReference type="InterPro" id="IPR052337">
    <property type="entry name" value="SAT4-like"/>
</dbReference>
<sequence length="266" mass="28693">MESDWATLAAMPAGKAPAGMNSNLIDPESRAWNVELTIGITLGPAIILVALRIYARLGLARKLGVDDYICGLAAASTVAYNGLVLSFLNKPGGGALGPHIWDVSVLKLLEYSWPAIVESLILRISNTLIKLSLLTFYLRIFNPVPRVKWLIWIGLAAVVGFGVAALIGTLILCTPPPGTTQNTGLPPQPSQHCNTEIPNWTTAGSIFSVVSDLLSRKRKAAVGSVFLIGLFACFAGITNLVIRFVKYLPTDQNDFTWNVIDTYITK</sequence>
<comment type="caution">
    <text evidence="8">The sequence shown here is derived from an EMBL/GenBank/DDBJ whole genome shotgun (WGS) entry which is preliminary data.</text>
</comment>
<comment type="similarity">
    <text evidence="5">Belongs to the SAT4 family.</text>
</comment>
<gene>
    <name evidence="8" type="ORF">FHL15_008469</name>
</gene>
<feature type="transmembrane region" description="Helical" evidence="6">
    <location>
        <begin position="120"/>
        <end position="138"/>
    </location>
</feature>
<evidence type="ECO:0000256" key="5">
    <source>
        <dbReference type="ARBA" id="ARBA00038359"/>
    </source>
</evidence>
<feature type="domain" description="Rhodopsin" evidence="7">
    <location>
        <begin position="51"/>
        <end position="263"/>
    </location>
</feature>
<accession>A0A553HRY5</accession>
<feature type="transmembrane region" description="Helical" evidence="6">
    <location>
        <begin position="150"/>
        <end position="172"/>
    </location>
</feature>
<dbReference type="EMBL" id="VFLP01000053">
    <property type="protein sequence ID" value="TRX90694.1"/>
    <property type="molecule type" value="Genomic_DNA"/>
</dbReference>
<organism evidence="8 9">
    <name type="scientific">Xylaria flabelliformis</name>
    <dbReference type="NCBI Taxonomy" id="2512241"/>
    <lineage>
        <taxon>Eukaryota</taxon>
        <taxon>Fungi</taxon>
        <taxon>Dikarya</taxon>
        <taxon>Ascomycota</taxon>
        <taxon>Pezizomycotina</taxon>
        <taxon>Sordariomycetes</taxon>
        <taxon>Xylariomycetidae</taxon>
        <taxon>Xylariales</taxon>
        <taxon>Xylariaceae</taxon>
        <taxon>Xylaria</taxon>
    </lineage>
</organism>
<dbReference type="PANTHER" id="PTHR33048">
    <property type="entry name" value="PTH11-LIKE INTEGRAL MEMBRANE PROTEIN (AFU_ORTHOLOGUE AFUA_5G11245)"/>
    <property type="match status" value="1"/>
</dbReference>
<keyword evidence="3 6" id="KW-1133">Transmembrane helix</keyword>
<feature type="transmembrane region" description="Helical" evidence="6">
    <location>
        <begin position="36"/>
        <end position="55"/>
    </location>
</feature>
<feature type="transmembrane region" description="Helical" evidence="6">
    <location>
        <begin position="220"/>
        <end position="242"/>
    </location>
</feature>
<feature type="transmembrane region" description="Helical" evidence="6">
    <location>
        <begin position="67"/>
        <end position="88"/>
    </location>
</feature>
<dbReference type="InterPro" id="IPR049326">
    <property type="entry name" value="Rhodopsin_dom_fungi"/>
</dbReference>
<dbReference type="OrthoDB" id="5342292at2759"/>
<evidence type="ECO:0000259" key="7">
    <source>
        <dbReference type="Pfam" id="PF20684"/>
    </source>
</evidence>
<evidence type="ECO:0000256" key="3">
    <source>
        <dbReference type="ARBA" id="ARBA00022989"/>
    </source>
</evidence>
<dbReference type="AlphaFoldDB" id="A0A553HRY5"/>
<evidence type="ECO:0000313" key="8">
    <source>
        <dbReference type="EMBL" id="TRX90694.1"/>
    </source>
</evidence>
<evidence type="ECO:0000256" key="4">
    <source>
        <dbReference type="ARBA" id="ARBA00023136"/>
    </source>
</evidence>
<reference evidence="9" key="1">
    <citation type="submission" date="2019-06" db="EMBL/GenBank/DDBJ databases">
        <title>Draft genome sequence of the griseofulvin-producing fungus Xylaria cubensis strain G536.</title>
        <authorList>
            <person name="Mead M.E."/>
            <person name="Raja H.A."/>
            <person name="Steenwyk J.L."/>
            <person name="Knowles S.L."/>
            <person name="Oberlies N.H."/>
            <person name="Rokas A."/>
        </authorList>
    </citation>
    <scope>NUCLEOTIDE SEQUENCE [LARGE SCALE GENOMIC DNA]</scope>
    <source>
        <strain evidence="9">G536</strain>
    </source>
</reference>
<dbReference type="Proteomes" id="UP000319160">
    <property type="component" value="Unassembled WGS sequence"/>
</dbReference>
<proteinExistence type="inferred from homology"/>
<keyword evidence="2 6" id="KW-0812">Transmembrane</keyword>